<dbReference type="InterPro" id="IPR050330">
    <property type="entry name" value="Bact_OuterMem_StrucFunc"/>
</dbReference>
<dbReference type="Proteomes" id="UP000523863">
    <property type="component" value="Unassembled WGS sequence"/>
</dbReference>
<protein>
    <submittedName>
        <fullName evidence="4">Outer membrane protein OmpA-like peptidoglycan-associated protein</fullName>
    </submittedName>
</protein>
<dbReference type="SUPFAM" id="SSF103088">
    <property type="entry name" value="OmpA-like"/>
    <property type="match status" value="1"/>
</dbReference>
<dbReference type="PROSITE" id="PS51123">
    <property type="entry name" value="OMPA_2"/>
    <property type="match status" value="1"/>
</dbReference>
<comment type="caution">
    <text evidence="4">The sequence shown here is derived from an EMBL/GenBank/DDBJ whole genome shotgun (WGS) entry which is preliminary data.</text>
</comment>
<evidence type="ECO:0000256" key="2">
    <source>
        <dbReference type="SAM" id="MobiDB-lite"/>
    </source>
</evidence>
<dbReference type="PANTHER" id="PTHR30329:SF21">
    <property type="entry name" value="LIPOPROTEIN YIAD-RELATED"/>
    <property type="match status" value="1"/>
</dbReference>
<name>A0A7W8Y962_9MICC</name>
<dbReference type="EMBL" id="JACHBL010000001">
    <property type="protein sequence ID" value="MBB5597151.1"/>
    <property type="molecule type" value="Genomic_DNA"/>
</dbReference>
<dbReference type="RefSeq" id="WP_183640047.1">
    <property type="nucleotide sequence ID" value="NZ_JACHBL010000001.1"/>
</dbReference>
<accession>A0A7W8Y962</accession>
<dbReference type="Pfam" id="PF00691">
    <property type="entry name" value="OmpA"/>
    <property type="match status" value="1"/>
</dbReference>
<dbReference type="InterPro" id="IPR036737">
    <property type="entry name" value="OmpA-like_sf"/>
</dbReference>
<evidence type="ECO:0000259" key="3">
    <source>
        <dbReference type="PROSITE" id="PS51123"/>
    </source>
</evidence>
<keyword evidence="5" id="KW-1185">Reference proteome</keyword>
<organism evidence="4 5">
    <name type="scientific">Neomicrococcus lactis</name>
    <dbReference type="NCBI Taxonomy" id="732241"/>
    <lineage>
        <taxon>Bacteria</taxon>
        <taxon>Bacillati</taxon>
        <taxon>Actinomycetota</taxon>
        <taxon>Actinomycetes</taxon>
        <taxon>Micrococcales</taxon>
        <taxon>Micrococcaceae</taxon>
        <taxon>Neomicrococcus</taxon>
    </lineage>
</organism>
<evidence type="ECO:0000313" key="4">
    <source>
        <dbReference type="EMBL" id="MBB5597151.1"/>
    </source>
</evidence>
<reference evidence="4 5" key="1">
    <citation type="submission" date="2020-08" db="EMBL/GenBank/DDBJ databases">
        <title>Sequencing the genomes of 1000 actinobacteria strains.</title>
        <authorList>
            <person name="Klenk H.-P."/>
        </authorList>
    </citation>
    <scope>NUCLEOTIDE SEQUENCE [LARGE SCALE GENOMIC DNA]</scope>
    <source>
        <strain evidence="4 5">DSM 23694</strain>
    </source>
</reference>
<dbReference type="PANTHER" id="PTHR30329">
    <property type="entry name" value="STATOR ELEMENT OF FLAGELLAR MOTOR COMPLEX"/>
    <property type="match status" value="1"/>
</dbReference>
<proteinExistence type="predicted"/>
<dbReference type="Gene3D" id="3.30.1330.60">
    <property type="entry name" value="OmpA-like domain"/>
    <property type="match status" value="1"/>
</dbReference>
<evidence type="ECO:0000256" key="1">
    <source>
        <dbReference type="PROSITE-ProRule" id="PRU00473"/>
    </source>
</evidence>
<dbReference type="AlphaFoldDB" id="A0A7W8Y962"/>
<evidence type="ECO:0000313" key="5">
    <source>
        <dbReference type="Proteomes" id="UP000523863"/>
    </source>
</evidence>
<dbReference type="InterPro" id="IPR006665">
    <property type="entry name" value="OmpA-like"/>
</dbReference>
<feature type="domain" description="OmpA-like" evidence="3">
    <location>
        <begin position="237"/>
        <end position="360"/>
    </location>
</feature>
<sequence>MQPVVTTMLGVLTSATVALTGTLSPTSTTAQEEIPIKGQSFGLGTVESGSPAVFTVHGVRRTDKATIVYWSLGLPQDAAGDNAMNYLGPSTTTYFNRKVGPKQGDVALVDSGGSDSGATRIFRPMEPGGKFESCVCSKQKTLFELKPGQAGVVWSAVASLPAEVTEVDVVVGEQIIPNVPVEDGPMEPVAPEENEVSILGFGWPKINDELLANAKTPEPAFYSLTSRVSNLEQTVTRSKGTVDLATDVLFDKDSATLSPKADSTIQAAAAEIKAAKIKGGKGGKDLNVTGYTDSVGSDSDNLELSILRAKAVAEALVHALGSDYGMIPTGKGEKEPIADNDTEAGKAKNRRVTITFEGEK</sequence>
<dbReference type="CDD" id="cd07185">
    <property type="entry name" value="OmpA_C-like"/>
    <property type="match status" value="1"/>
</dbReference>
<keyword evidence="1" id="KW-0472">Membrane</keyword>
<dbReference type="GO" id="GO:0016020">
    <property type="term" value="C:membrane"/>
    <property type="evidence" value="ECO:0007669"/>
    <property type="project" value="UniProtKB-UniRule"/>
</dbReference>
<gene>
    <name evidence="4" type="ORF">BKA12_000231</name>
</gene>
<feature type="region of interest" description="Disordered" evidence="2">
    <location>
        <begin position="331"/>
        <end position="360"/>
    </location>
</feature>